<dbReference type="AlphaFoldDB" id="A0A0H4WVJ7"/>
<evidence type="ECO:0000313" key="3">
    <source>
        <dbReference type="Proteomes" id="UP000009026"/>
    </source>
</evidence>
<accession>A0A0H4WVJ7</accession>
<dbReference type="RefSeq" id="WP_002636693.1">
    <property type="nucleotide sequence ID" value="NZ_CP012109.1"/>
</dbReference>
<dbReference type="PROSITE" id="PS51257">
    <property type="entry name" value="PROKAR_LIPOPROTEIN"/>
    <property type="match status" value="1"/>
</dbReference>
<organism evidence="2 3">
    <name type="scientific">Pseudomyxococcus hansupus</name>
    <dbReference type="NCBI Taxonomy" id="1297742"/>
    <lineage>
        <taxon>Bacteria</taxon>
        <taxon>Pseudomonadati</taxon>
        <taxon>Myxococcota</taxon>
        <taxon>Myxococcia</taxon>
        <taxon>Myxococcales</taxon>
        <taxon>Cystobacterineae</taxon>
        <taxon>Myxococcaceae</taxon>
        <taxon>Pseudomyxococcus</taxon>
    </lineage>
</organism>
<keyword evidence="2" id="KW-0449">Lipoprotein</keyword>
<gene>
    <name evidence="2" type="ORF">A176_002267</name>
</gene>
<keyword evidence="1" id="KW-0732">Signal</keyword>
<sequence length="210" mass="23659">MKQRFVAAALVGLLAGCVTTPPTAVADPPPSLPDEHAEHSYRKILARYSDSREVYDGFDTRLFAAVTLQTVPFREARVHRQAAFQQLPAPKVEQLIAEEREKATQSHEFFMGVHFNDAAYADFDYKHTIWRLALVTPAGEVTPSRIRRLGRVNLQTRAYYPYTSIFWVGWEVQFPTQMSDGRPVIPPGTEKVTFRMASSLGKAEMTVSAQ</sequence>
<dbReference type="Proteomes" id="UP000009026">
    <property type="component" value="Chromosome"/>
</dbReference>
<feature type="signal peptide" evidence="1">
    <location>
        <begin position="1"/>
        <end position="26"/>
    </location>
</feature>
<dbReference type="eggNOG" id="ENOG5033MBY">
    <property type="taxonomic scope" value="Bacteria"/>
</dbReference>
<dbReference type="PATRIC" id="fig|1297742.4.peg.2290"/>
<dbReference type="STRING" id="1297742.A176_002267"/>
<dbReference type="EMBL" id="CP012109">
    <property type="protein sequence ID" value="AKQ65355.1"/>
    <property type="molecule type" value="Genomic_DNA"/>
</dbReference>
<evidence type="ECO:0000256" key="1">
    <source>
        <dbReference type="SAM" id="SignalP"/>
    </source>
</evidence>
<dbReference type="OrthoDB" id="5504388at2"/>
<reference evidence="2 3" key="1">
    <citation type="journal article" date="2016" name="PLoS ONE">
        <title>Complete Genome Sequence and Comparative Genomics of a Novel Myxobacterium Myxococcus hansupus.</title>
        <authorList>
            <person name="Sharma G."/>
            <person name="Narwani T."/>
            <person name="Subramanian S."/>
        </authorList>
    </citation>
    <scope>NUCLEOTIDE SEQUENCE [LARGE SCALE GENOMIC DNA]</scope>
    <source>
        <strain evidence="3">mixupus</strain>
    </source>
</reference>
<proteinExistence type="predicted"/>
<dbReference type="KEGG" id="mym:A176_002267"/>
<name>A0A0H4WVJ7_9BACT</name>
<protein>
    <submittedName>
        <fullName evidence="2">Putative lipoprotein</fullName>
    </submittedName>
</protein>
<feature type="chain" id="PRO_5005212063" evidence="1">
    <location>
        <begin position="27"/>
        <end position="210"/>
    </location>
</feature>
<evidence type="ECO:0000313" key="2">
    <source>
        <dbReference type="EMBL" id="AKQ65355.1"/>
    </source>
</evidence>
<keyword evidence="3" id="KW-1185">Reference proteome</keyword>